<dbReference type="PANTHER" id="PTHR43806">
    <property type="entry name" value="PEPTIDASE S8"/>
    <property type="match status" value="1"/>
</dbReference>
<evidence type="ECO:0000256" key="2">
    <source>
        <dbReference type="ARBA" id="ARBA00022670"/>
    </source>
</evidence>
<feature type="domain" description="Peptidase S8/S53" evidence="6">
    <location>
        <begin position="163"/>
        <end position="385"/>
    </location>
</feature>
<dbReference type="NCBIfam" id="TIGR03437">
    <property type="entry name" value="Soli_cterm"/>
    <property type="match status" value="1"/>
</dbReference>
<dbReference type="STRING" id="1802758.A3A96_00220"/>
<evidence type="ECO:0000313" key="8">
    <source>
        <dbReference type="Proteomes" id="UP000177707"/>
    </source>
</evidence>
<evidence type="ECO:0000256" key="4">
    <source>
        <dbReference type="ARBA" id="ARBA00022825"/>
    </source>
</evidence>
<comment type="caution">
    <text evidence="7">The sequence shown here is derived from an EMBL/GenBank/DDBJ whole genome shotgun (WGS) entry which is preliminary data.</text>
</comment>
<dbReference type="PROSITE" id="PS00138">
    <property type="entry name" value="SUBTILASE_SER"/>
    <property type="match status" value="1"/>
</dbReference>
<dbReference type="InterPro" id="IPR023828">
    <property type="entry name" value="Peptidase_S8_Ser-AS"/>
</dbReference>
<feature type="active site" description="Charge relay system" evidence="5">
    <location>
        <position position="170"/>
    </location>
</feature>
<accession>A0A1G2TXF3</accession>
<dbReference type="InterPro" id="IPR036852">
    <property type="entry name" value="Peptidase_S8/S53_dom_sf"/>
</dbReference>
<evidence type="ECO:0000313" key="7">
    <source>
        <dbReference type="EMBL" id="OHB01853.1"/>
    </source>
</evidence>
<dbReference type="PANTHER" id="PTHR43806:SF11">
    <property type="entry name" value="CEREVISIN-RELATED"/>
    <property type="match status" value="1"/>
</dbReference>
<dbReference type="AlphaFoldDB" id="A0A1G2TXF3"/>
<dbReference type="InterPro" id="IPR000209">
    <property type="entry name" value="Peptidase_S8/S53_dom"/>
</dbReference>
<dbReference type="InterPro" id="IPR015500">
    <property type="entry name" value="Peptidase_S8_subtilisin-rel"/>
</dbReference>
<organism evidence="7 8">
    <name type="scientific">Candidatus Zambryskibacteria bacterium RIFCSPLOWO2_01_FULL_39_39</name>
    <dbReference type="NCBI Taxonomy" id="1802758"/>
    <lineage>
        <taxon>Bacteria</taxon>
        <taxon>Candidatus Zambryskiibacteriota</taxon>
    </lineage>
</organism>
<evidence type="ECO:0000256" key="5">
    <source>
        <dbReference type="PROSITE-ProRule" id="PRU01240"/>
    </source>
</evidence>
<evidence type="ECO:0000256" key="3">
    <source>
        <dbReference type="ARBA" id="ARBA00022801"/>
    </source>
</evidence>
<dbReference type="Pfam" id="PF00082">
    <property type="entry name" value="Peptidase_S8"/>
    <property type="match status" value="1"/>
</dbReference>
<feature type="active site" description="Charge relay system" evidence="5">
    <location>
        <position position="145"/>
    </location>
</feature>
<comment type="similarity">
    <text evidence="1 5">Belongs to the peptidase S8 family.</text>
</comment>
<sequence length="614" mass="66788">MITFLLFVSSVFGQKARFLVLFDEKSYETVKKVGRESFVSRPERNFLCPGASHFEWLAENDKGKNGVERIAVVTASANDMTPCGDMKVRRLSEGQLRAPVLAETDLGLDPQSGNQQNEFKQIRFNPEEAGRSRVAEGKIGLVLLDSGVGPHQDVDRFDSLVKNTPDIQGHGTAVVGIAAATSMNPFGIKGISMQAPIISIVVTKFDANGEFYVDQVDALRAILSLHDLPYYELLVVNMSFVILENVEDREKWDVWAQVLDSLKDKALFVAGSGNDSRRYKTENLQPCASSHLSNVICVAGVDRNDSSFGAGSSWGMEVTTSAPWCWYTTLVKDFEGRPYGWRCGTSMATPGVAGALTLAIEERYGEFPNSILTPEILKKLLVRSSRFAPALIGKAVPGILDVGQLLKESRLLIDVPLTEIPLCKIRERDGVLGSWSERASFARGDLASIYGENLEGCKVYLNGKPLEILYSSQGQLNFVFPAEILAFPPKNPSTLAVVREFDGRLRPETTKIILSGFSPSESIGVGGIYREGGLVSPENPARPGDTITVFLSGAVGAKSATVLLGGTTIEVEVKESSGVQTISFTLPDLPAEYGLYGKVQVGQSQADFGFNYTR</sequence>
<dbReference type="Proteomes" id="UP000177707">
    <property type="component" value="Unassembled WGS sequence"/>
</dbReference>
<dbReference type="GO" id="GO:0006508">
    <property type="term" value="P:proteolysis"/>
    <property type="evidence" value="ECO:0007669"/>
    <property type="project" value="UniProtKB-KW"/>
</dbReference>
<evidence type="ECO:0000259" key="6">
    <source>
        <dbReference type="Pfam" id="PF00082"/>
    </source>
</evidence>
<protein>
    <recommendedName>
        <fullName evidence="6">Peptidase S8/S53 domain-containing protein</fullName>
    </recommendedName>
</protein>
<dbReference type="PRINTS" id="PR00723">
    <property type="entry name" value="SUBTILISIN"/>
</dbReference>
<dbReference type="Gene3D" id="3.40.50.200">
    <property type="entry name" value="Peptidase S8/S53 domain"/>
    <property type="match status" value="1"/>
</dbReference>
<keyword evidence="2 5" id="KW-0645">Protease</keyword>
<evidence type="ECO:0000256" key="1">
    <source>
        <dbReference type="ARBA" id="ARBA00011073"/>
    </source>
</evidence>
<name>A0A1G2TXF3_9BACT</name>
<dbReference type="PROSITE" id="PS51892">
    <property type="entry name" value="SUBTILASE"/>
    <property type="match status" value="1"/>
</dbReference>
<dbReference type="GO" id="GO:0004252">
    <property type="term" value="F:serine-type endopeptidase activity"/>
    <property type="evidence" value="ECO:0007669"/>
    <property type="project" value="UniProtKB-UniRule"/>
</dbReference>
<dbReference type="SUPFAM" id="SSF52743">
    <property type="entry name" value="Subtilisin-like"/>
    <property type="match status" value="1"/>
</dbReference>
<keyword evidence="3 5" id="KW-0378">Hydrolase</keyword>
<dbReference type="InterPro" id="IPR017803">
    <property type="entry name" value="CHP03437_C"/>
</dbReference>
<keyword evidence="4 5" id="KW-0720">Serine protease</keyword>
<gene>
    <name evidence="7" type="ORF">A3A96_00220</name>
</gene>
<proteinExistence type="inferred from homology"/>
<dbReference type="CDD" id="cd00306">
    <property type="entry name" value="Peptidases_S8_S53"/>
    <property type="match status" value="1"/>
</dbReference>
<dbReference type="EMBL" id="MHWB01000009">
    <property type="protein sequence ID" value="OHB01853.1"/>
    <property type="molecule type" value="Genomic_DNA"/>
</dbReference>
<dbReference type="InterPro" id="IPR050131">
    <property type="entry name" value="Peptidase_S8_subtilisin-like"/>
</dbReference>
<reference evidence="7 8" key="1">
    <citation type="journal article" date="2016" name="Nat. Commun.">
        <title>Thousands of microbial genomes shed light on interconnected biogeochemical processes in an aquifer system.</title>
        <authorList>
            <person name="Anantharaman K."/>
            <person name="Brown C.T."/>
            <person name="Hug L.A."/>
            <person name="Sharon I."/>
            <person name="Castelle C.J."/>
            <person name="Probst A.J."/>
            <person name="Thomas B.C."/>
            <person name="Singh A."/>
            <person name="Wilkins M.J."/>
            <person name="Karaoz U."/>
            <person name="Brodie E.L."/>
            <person name="Williams K.H."/>
            <person name="Hubbard S.S."/>
            <person name="Banfield J.F."/>
        </authorList>
    </citation>
    <scope>NUCLEOTIDE SEQUENCE [LARGE SCALE GENOMIC DNA]</scope>
</reference>
<feature type="active site" description="Charge relay system" evidence="5">
    <location>
        <position position="346"/>
    </location>
</feature>